<dbReference type="InterPro" id="IPR003944">
    <property type="entry name" value="Prot_act_rcpt_4"/>
</dbReference>
<dbReference type="EMBL" id="JACAGC010000017">
    <property type="protein sequence ID" value="KAF6306167.1"/>
    <property type="molecule type" value="Genomic_DNA"/>
</dbReference>
<dbReference type="Proteomes" id="UP000585614">
    <property type="component" value="Unassembled WGS sequence"/>
</dbReference>
<gene>
    <name evidence="1" type="ORF">mRhiFer1_004768</name>
</gene>
<protein>
    <submittedName>
        <fullName evidence="1">F2R like thrombin or trypsin receptor 3</fullName>
    </submittedName>
</protein>
<dbReference type="AlphaFoldDB" id="A0A7J7TZU2"/>
<organism evidence="1 2">
    <name type="scientific">Rhinolophus ferrumequinum</name>
    <name type="common">Greater horseshoe bat</name>
    <dbReference type="NCBI Taxonomy" id="59479"/>
    <lineage>
        <taxon>Eukaryota</taxon>
        <taxon>Metazoa</taxon>
        <taxon>Chordata</taxon>
        <taxon>Craniata</taxon>
        <taxon>Vertebrata</taxon>
        <taxon>Euteleostomi</taxon>
        <taxon>Mammalia</taxon>
        <taxon>Eutheria</taxon>
        <taxon>Laurasiatheria</taxon>
        <taxon>Chiroptera</taxon>
        <taxon>Yinpterochiroptera</taxon>
        <taxon>Rhinolophoidea</taxon>
        <taxon>Rhinolophidae</taxon>
        <taxon>Rhinolophinae</taxon>
        <taxon>Rhinolophus</taxon>
    </lineage>
</organism>
<evidence type="ECO:0000313" key="1">
    <source>
        <dbReference type="EMBL" id="KAF6306167.1"/>
    </source>
</evidence>
<evidence type="ECO:0000313" key="2">
    <source>
        <dbReference type="Proteomes" id="UP000585614"/>
    </source>
</evidence>
<keyword evidence="1" id="KW-0675">Receptor</keyword>
<dbReference type="GO" id="GO:0015057">
    <property type="term" value="F:thrombin-activated receptor activity"/>
    <property type="evidence" value="ECO:0007669"/>
    <property type="project" value="InterPro"/>
</dbReference>
<sequence length="117" mass="12178">MWVLLLLCPLALGFSLEGGAQTPSIYDEGGSTGSGDGSRQRPLAHLNHAASLAGTAPTTATLWSSGTTLGHCCWAGCPQGWCPHSMGWSWSSGCPPTAWHCGSWPRGCLGCRLQCCS</sequence>
<comment type="caution">
    <text evidence="1">The sequence shown here is derived from an EMBL/GenBank/DDBJ whole genome shotgun (WGS) entry which is preliminary data.</text>
</comment>
<accession>A0A7J7TZU2</accession>
<dbReference type="PRINTS" id="PR01430">
    <property type="entry name" value="PROTEASEAR4"/>
</dbReference>
<reference evidence="1 2" key="1">
    <citation type="journal article" date="2020" name="Nature">
        <title>Six reference-quality genomes reveal evolution of bat adaptations.</title>
        <authorList>
            <person name="Jebb D."/>
            <person name="Huang Z."/>
            <person name="Pippel M."/>
            <person name="Hughes G.M."/>
            <person name="Lavrichenko K."/>
            <person name="Devanna P."/>
            <person name="Winkler S."/>
            <person name="Jermiin L.S."/>
            <person name="Skirmuntt E.C."/>
            <person name="Katzourakis A."/>
            <person name="Burkitt-Gray L."/>
            <person name="Ray D.A."/>
            <person name="Sullivan K.A.M."/>
            <person name="Roscito J.G."/>
            <person name="Kirilenko B.M."/>
            <person name="Davalos L.M."/>
            <person name="Corthals A.P."/>
            <person name="Power M.L."/>
            <person name="Jones G."/>
            <person name="Ransome R.D."/>
            <person name="Dechmann D.K.N."/>
            <person name="Locatelli A.G."/>
            <person name="Puechmaille S.J."/>
            <person name="Fedrigo O."/>
            <person name="Jarvis E.D."/>
            <person name="Hiller M."/>
            <person name="Vernes S.C."/>
            <person name="Myers E.W."/>
            <person name="Teeling E.C."/>
        </authorList>
    </citation>
    <scope>NUCLEOTIDE SEQUENCE [LARGE SCALE GENOMIC DNA]</scope>
    <source>
        <strain evidence="1">MRhiFer1</strain>
        <tissue evidence="1">Lung</tissue>
    </source>
</reference>
<dbReference type="GO" id="GO:0007596">
    <property type="term" value="P:blood coagulation"/>
    <property type="evidence" value="ECO:0007669"/>
    <property type="project" value="InterPro"/>
</dbReference>
<name>A0A7J7TZU2_RHIFE</name>
<dbReference type="GO" id="GO:0016020">
    <property type="term" value="C:membrane"/>
    <property type="evidence" value="ECO:0007669"/>
    <property type="project" value="InterPro"/>
</dbReference>
<proteinExistence type="predicted"/>